<dbReference type="Proteomes" id="UP000656042">
    <property type="component" value="Unassembled WGS sequence"/>
</dbReference>
<dbReference type="GO" id="GO:0005507">
    <property type="term" value="F:copper ion binding"/>
    <property type="evidence" value="ECO:0007669"/>
    <property type="project" value="InterPro"/>
</dbReference>
<feature type="compositionally biased region" description="Low complexity" evidence="3">
    <location>
        <begin position="149"/>
        <end position="170"/>
    </location>
</feature>
<reference evidence="7" key="1">
    <citation type="journal article" date="2014" name="Int. J. Syst. Evol. Microbiol.">
        <title>Complete genome sequence of Corynebacterium casei LMG S-19264T (=DSM 44701T), isolated from a smear-ripened cheese.</title>
        <authorList>
            <consortium name="US DOE Joint Genome Institute (JGI-PGF)"/>
            <person name="Walter F."/>
            <person name="Albersmeier A."/>
            <person name="Kalinowski J."/>
            <person name="Ruckert C."/>
        </authorList>
    </citation>
    <scope>NUCLEOTIDE SEQUENCE</scope>
    <source>
        <strain evidence="7">CGMCC 4.7299</strain>
    </source>
</reference>
<dbReference type="GO" id="GO:0042597">
    <property type="term" value="C:periplasmic space"/>
    <property type="evidence" value="ECO:0007669"/>
    <property type="project" value="InterPro"/>
</dbReference>
<gene>
    <name evidence="7" type="ORF">GCM10012284_32410</name>
</gene>
<dbReference type="SUPFAM" id="SSF81296">
    <property type="entry name" value="E set domains"/>
    <property type="match status" value="1"/>
</dbReference>
<evidence type="ECO:0000313" key="7">
    <source>
        <dbReference type="EMBL" id="GGK95781.1"/>
    </source>
</evidence>
<feature type="chain" id="PRO_5035176804" description="CopC domain-containing protein" evidence="5">
    <location>
        <begin position="28"/>
        <end position="216"/>
    </location>
</feature>
<dbReference type="InterPro" id="IPR014755">
    <property type="entry name" value="Cu-Rt/internalin_Ig-like"/>
</dbReference>
<feature type="domain" description="CopC" evidence="6">
    <location>
        <begin position="28"/>
        <end position="122"/>
    </location>
</feature>
<protein>
    <recommendedName>
        <fullName evidence="6">CopC domain-containing protein</fullName>
    </recommendedName>
</protein>
<evidence type="ECO:0000259" key="6">
    <source>
        <dbReference type="Pfam" id="PF04234"/>
    </source>
</evidence>
<keyword evidence="8" id="KW-1185">Reference proteome</keyword>
<keyword evidence="4" id="KW-0472">Membrane</keyword>
<proteinExistence type="predicted"/>
<dbReference type="Gene3D" id="2.60.40.1220">
    <property type="match status" value="1"/>
</dbReference>
<keyword evidence="4" id="KW-1133">Transmembrane helix</keyword>
<evidence type="ECO:0000256" key="2">
    <source>
        <dbReference type="ARBA" id="ARBA00023008"/>
    </source>
</evidence>
<evidence type="ECO:0000256" key="3">
    <source>
        <dbReference type="SAM" id="MobiDB-lite"/>
    </source>
</evidence>
<dbReference type="Pfam" id="PF04234">
    <property type="entry name" value="CopC"/>
    <property type="match status" value="1"/>
</dbReference>
<evidence type="ECO:0000256" key="5">
    <source>
        <dbReference type="SAM" id="SignalP"/>
    </source>
</evidence>
<keyword evidence="1 5" id="KW-0732">Signal</keyword>
<evidence type="ECO:0000256" key="1">
    <source>
        <dbReference type="ARBA" id="ARBA00022729"/>
    </source>
</evidence>
<comment type="caution">
    <text evidence="7">The sequence shown here is derived from an EMBL/GenBank/DDBJ whole genome shotgun (WGS) entry which is preliminary data.</text>
</comment>
<reference evidence="7" key="2">
    <citation type="submission" date="2020-09" db="EMBL/GenBank/DDBJ databases">
        <authorList>
            <person name="Sun Q."/>
            <person name="Zhou Y."/>
        </authorList>
    </citation>
    <scope>NUCLEOTIDE SEQUENCE</scope>
    <source>
        <strain evidence="7">CGMCC 4.7299</strain>
    </source>
</reference>
<dbReference type="InterPro" id="IPR014756">
    <property type="entry name" value="Ig_E-set"/>
</dbReference>
<keyword evidence="2" id="KW-0186">Copper</keyword>
<evidence type="ECO:0000256" key="4">
    <source>
        <dbReference type="SAM" id="Phobius"/>
    </source>
</evidence>
<dbReference type="RefSeq" id="WP_189080039.1">
    <property type="nucleotide sequence ID" value="NZ_BMMX01000013.1"/>
</dbReference>
<dbReference type="InterPro" id="IPR007348">
    <property type="entry name" value="CopC_dom"/>
</dbReference>
<sequence length="216" mass="20745">MRRLLSASAAAAVVCAGTLAMPAPAQAHSSLLAATPGPGDKVAPGVSVVALTFHPLSGAGAPPRITVTGPDERAVPAGDTVLVNAATLCASVRPLTAGVHAIAYRATSADGDPVSGKFLFEVTPGGTTPDVPEPCAAAVLPSPGPAPAPAGSSQAGPAQAGPAQAGPAQAGRSMSGVTVLVAAVAGGTLLLAAGLGLALLRRRRRGDASATPPVRS</sequence>
<feature type="transmembrane region" description="Helical" evidence="4">
    <location>
        <begin position="177"/>
        <end position="200"/>
    </location>
</feature>
<keyword evidence="4" id="KW-0812">Transmembrane</keyword>
<evidence type="ECO:0000313" key="8">
    <source>
        <dbReference type="Proteomes" id="UP000656042"/>
    </source>
</evidence>
<feature type="signal peptide" evidence="5">
    <location>
        <begin position="1"/>
        <end position="27"/>
    </location>
</feature>
<organism evidence="7 8">
    <name type="scientific">Mangrovihabitans endophyticus</name>
    <dbReference type="NCBI Taxonomy" id="1751298"/>
    <lineage>
        <taxon>Bacteria</taxon>
        <taxon>Bacillati</taxon>
        <taxon>Actinomycetota</taxon>
        <taxon>Actinomycetes</taxon>
        <taxon>Micromonosporales</taxon>
        <taxon>Micromonosporaceae</taxon>
        <taxon>Mangrovihabitans</taxon>
    </lineage>
</organism>
<feature type="region of interest" description="Disordered" evidence="3">
    <location>
        <begin position="138"/>
        <end position="170"/>
    </location>
</feature>
<name>A0A8J3BZC5_9ACTN</name>
<dbReference type="AlphaFoldDB" id="A0A8J3BZC5"/>
<dbReference type="EMBL" id="BMMX01000013">
    <property type="protein sequence ID" value="GGK95781.1"/>
    <property type="molecule type" value="Genomic_DNA"/>
</dbReference>
<accession>A0A8J3BZC5</accession>
<dbReference type="GO" id="GO:0046688">
    <property type="term" value="P:response to copper ion"/>
    <property type="evidence" value="ECO:0007669"/>
    <property type="project" value="InterPro"/>
</dbReference>